<dbReference type="RefSeq" id="XP_042914032.1">
    <property type="nucleotide sequence ID" value="XM_043073041.1"/>
</dbReference>
<protein>
    <recommendedName>
        <fullName evidence="7">HAT C-terminal dimerisation domain-containing protein</fullName>
    </recommendedName>
</protein>
<evidence type="ECO:0000256" key="5">
    <source>
        <dbReference type="ARBA" id="ARBA00023242"/>
    </source>
</evidence>
<feature type="region of interest" description="Disordered" evidence="6">
    <location>
        <begin position="101"/>
        <end position="134"/>
    </location>
</feature>
<dbReference type="PaxDb" id="3055-EDO96142"/>
<dbReference type="FunCoup" id="A0A2K3CMV6">
    <property type="interactions" value="45"/>
</dbReference>
<keyword evidence="2" id="KW-0479">Metal-binding</keyword>
<evidence type="ECO:0000256" key="2">
    <source>
        <dbReference type="ARBA" id="ARBA00022723"/>
    </source>
</evidence>
<dbReference type="InterPro" id="IPR008906">
    <property type="entry name" value="HATC_C_dom"/>
</dbReference>
<dbReference type="OrthoDB" id="549304at2759"/>
<dbReference type="GeneID" id="5717722"/>
<feature type="compositionally biased region" description="Pro residues" evidence="6">
    <location>
        <begin position="113"/>
        <end position="123"/>
    </location>
</feature>
<dbReference type="InterPro" id="IPR052035">
    <property type="entry name" value="ZnF_BED_domain_contain"/>
</dbReference>
<dbReference type="GO" id="GO:0008270">
    <property type="term" value="F:zinc ion binding"/>
    <property type="evidence" value="ECO:0007669"/>
    <property type="project" value="UniProtKB-KW"/>
</dbReference>
<dbReference type="Proteomes" id="UP000006906">
    <property type="component" value="Unassembled WGS sequence"/>
</dbReference>
<feature type="region of interest" description="Disordered" evidence="6">
    <location>
        <begin position="1"/>
        <end position="25"/>
    </location>
</feature>
<reference evidence="8 9" key="1">
    <citation type="journal article" date="2007" name="Science">
        <title>The Chlamydomonas genome reveals the evolution of key animal and plant functions.</title>
        <authorList>
            <person name="Merchant S.S."/>
            <person name="Prochnik S.E."/>
            <person name="Vallon O."/>
            <person name="Harris E.H."/>
            <person name="Karpowicz S.J."/>
            <person name="Witman G.B."/>
            <person name="Terry A."/>
            <person name="Salamov A."/>
            <person name="Fritz-Laylin L.K."/>
            <person name="Marechal-Drouard L."/>
            <person name="Marshall W.F."/>
            <person name="Qu L.H."/>
            <person name="Nelson D.R."/>
            <person name="Sanderfoot A.A."/>
            <person name="Spalding M.H."/>
            <person name="Kapitonov V.V."/>
            <person name="Ren Q."/>
            <person name="Ferris P."/>
            <person name="Lindquist E."/>
            <person name="Shapiro H."/>
            <person name="Lucas S.M."/>
            <person name="Grimwood J."/>
            <person name="Schmutz J."/>
            <person name="Cardol P."/>
            <person name="Cerutti H."/>
            <person name="Chanfreau G."/>
            <person name="Chen C.L."/>
            <person name="Cognat V."/>
            <person name="Croft M.T."/>
            <person name="Dent R."/>
            <person name="Dutcher S."/>
            <person name="Fernandez E."/>
            <person name="Fukuzawa H."/>
            <person name="Gonzalez-Ballester D."/>
            <person name="Gonzalez-Halphen D."/>
            <person name="Hallmann A."/>
            <person name="Hanikenne M."/>
            <person name="Hippler M."/>
            <person name="Inwood W."/>
            <person name="Jabbari K."/>
            <person name="Kalanon M."/>
            <person name="Kuras R."/>
            <person name="Lefebvre P.A."/>
            <person name="Lemaire S.D."/>
            <person name="Lobanov A.V."/>
            <person name="Lohr M."/>
            <person name="Manuell A."/>
            <person name="Meier I."/>
            <person name="Mets L."/>
            <person name="Mittag M."/>
            <person name="Mittelmeier T."/>
            <person name="Moroney J.V."/>
            <person name="Moseley J."/>
            <person name="Napoli C."/>
            <person name="Nedelcu A.M."/>
            <person name="Niyogi K."/>
            <person name="Novoselov S.V."/>
            <person name="Paulsen I.T."/>
            <person name="Pazour G."/>
            <person name="Purton S."/>
            <person name="Ral J.P."/>
            <person name="Riano-Pachon D.M."/>
            <person name="Riekhof W."/>
            <person name="Rymarquis L."/>
            <person name="Schroda M."/>
            <person name="Stern D."/>
            <person name="Umen J."/>
            <person name="Willows R."/>
            <person name="Wilson N."/>
            <person name="Zimmer S.L."/>
            <person name="Allmer J."/>
            <person name="Balk J."/>
            <person name="Bisova K."/>
            <person name="Chen C.J."/>
            <person name="Elias M."/>
            <person name="Gendler K."/>
            <person name="Hauser C."/>
            <person name="Lamb M.R."/>
            <person name="Ledford H."/>
            <person name="Long J.C."/>
            <person name="Minagawa J."/>
            <person name="Page M.D."/>
            <person name="Pan J."/>
            <person name="Pootakham W."/>
            <person name="Roje S."/>
            <person name="Rose A."/>
            <person name="Stahlberg E."/>
            <person name="Terauchi A.M."/>
            <person name="Yang P."/>
            <person name="Ball S."/>
            <person name="Bowler C."/>
            <person name="Dieckmann C.L."/>
            <person name="Gladyshev V.N."/>
            <person name="Green P."/>
            <person name="Jorgensen R."/>
            <person name="Mayfield S."/>
            <person name="Mueller-Roeber B."/>
            <person name="Rajamani S."/>
            <person name="Sayre R.T."/>
            <person name="Brokstein P."/>
            <person name="Dubchak I."/>
            <person name="Goodstein D."/>
            <person name="Hornick L."/>
            <person name="Huang Y.W."/>
            <person name="Jhaveri J."/>
            <person name="Luo Y."/>
            <person name="Martinez D."/>
            <person name="Ngau W.C."/>
            <person name="Otillar B."/>
            <person name="Poliakov A."/>
            <person name="Porter A."/>
            <person name="Szajkowski L."/>
            <person name="Werner G."/>
            <person name="Zhou K."/>
            <person name="Grigoriev I.V."/>
            <person name="Rokhsar D.S."/>
            <person name="Grossman A.R."/>
        </authorList>
    </citation>
    <scope>NUCLEOTIDE SEQUENCE [LARGE SCALE GENOMIC DNA]</scope>
    <source>
        <strain evidence="9">CC-503</strain>
    </source>
</reference>
<dbReference type="PANTHER" id="PTHR46481">
    <property type="entry name" value="ZINC FINGER BED DOMAIN-CONTAINING PROTEIN 4"/>
    <property type="match status" value="1"/>
</dbReference>
<dbReference type="GO" id="GO:0046983">
    <property type="term" value="F:protein dimerization activity"/>
    <property type="evidence" value="ECO:0007669"/>
    <property type="project" value="InterPro"/>
</dbReference>
<keyword evidence="4" id="KW-0862">Zinc</keyword>
<dbReference type="PANTHER" id="PTHR46481:SF10">
    <property type="entry name" value="ZINC FINGER BED DOMAIN-CONTAINING PROTEIN 39"/>
    <property type="match status" value="1"/>
</dbReference>
<keyword evidence="5" id="KW-0539">Nucleus</keyword>
<name>A0A2K3CMV6_CHLRE</name>
<keyword evidence="9" id="KW-1185">Reference proteome</keyword>
<dbReference type="InParanoid" id="A0A2K3CMV6"/>
<dbReference type="EMBL" id="KZ454966">
    <property type="protein sequence ID" value="PNW69603.1"/>
    <property type="molecule type" value="Genomic_DNA"/>
</dbReference>
<evidence type="ECO:0000256" key="1">
    <source>
        <dbReference type="ARBA" id="ARBA00004123"/>
    </source>
</evidence>
<dbReference type="SUPFAM" id="SSF53098">
    <property type="entry name" value="Ribonuclease H-like"/>
    <property type="match status" value="1"/>
</dbReference>
<evidence type="ECO:0000313" key="9">
    <source>
        <dbReference type="Proteomes" id="UP000006906"/>
    </source>
</evidence>
<dbReference type="Pfam" id="PF05699">
    <property type="entry name" value="Dimer_Tnp_hAT"/>
    <property type="match status" value="1"/>
</dbReference>
<organism evidence="8 9">
    <name type="scientific">Chlamydomonas reinhardtii</name>
    <name type="common">Chlamydomonas smithii</name>
    <dbReference type="NCBI Taxonomy" id="3055"/>
    <lineage>
        <taxon>Eukaryota</taxon>
        <taxon>Viridiplantae</taxon>
        <taxon>Chlorophyta</taxon>
        <taxon>core chlorophytes</taxon>
        <taxon>Chlorophyceae</taxon>
        <taxon>CS clade</taxon>
        <taxon>Chlamydomonadales</taxon>
        <taxon>Chlamydomonadaceae</taxon>
        <taxon>Chlamydomonas</taxon>
    </lineage>
</organism>
<feature type="domain" description="HAT C-terminal dimerisation" evidence="7">
    <location>
        <begin position="614"/>
        <end position="677"/>
    </location>
</feature>
<dbReference type="InterPro" id="IPR012337">
    <property type="entry name" value="RNaseH-like_sf"/>
</dbReference>
<keyword evidence="3" id="KW-0863">Zinc-finger</keyword>
<dbReference type="GO" id="GO:0005634">
    <property type="term" value="C:nucleus"/>
    <property type="evidence" value="ECO:0007669"/>
    <property type="project" value="UniProtKB-SubCell"/>
</dbReference>
<dbReference type="Gramene" id="PNW69603">
    <property type="protein sequence ID" value="PNW69603"/>
    <property type="gene ID" value="CHLRE_39g760047v5"/>
</dbReference>
<comment type="subcellular location">
    <subcellularLocation>
        <location evidence="1">Nucleus</location>
    </subcellularLocation>
</comment>
<evidence type="ECO:0000313" key="8">
    <source>
        <dbReference type="EMBL" id="PNW69603.1"/>
    </source>
</evidence>
<evidence type="ECO:0000259" key="7">
    <source>
        <dbReference type="Pfam" id="PF05699"/>
    </source>
</evidence>
<dbReference type="KEGG" id="cre:CHLRE_39g760047v5"/>
<evidence type="ECO:0000256" key="4">
    <source>
        <dbReference type="ARBA" id="ARBA00022833"/>
    </source>
</evidence>
<evidence type="ECO:0000256" key="3">
    <source>
        <dbReference type="ARBA" id="ARBA00022771"/>
    </source>
</evidence>
<gene>
    <name evidence="8" type="ORF">CHLRE_39g760047v5</name>
</gene>
<accession>A0A2K3CMV6</accession>
<sequence length="714" mass="78524">MQREPGSRPSCTPPSPADESKTYKYGDKQLDPATYAATLKGAKTKNRAWWWSRFNVLLAAGSVMLECTRCLQQVSAVNPSVAAPQHVKACDKRVKKALEAGAASGTDRTSAPTPGPTPDPTPTPGASNSATGELKRQRTDSGLRSFLFPAPQIAIFLCNLALFFFKCNIALHLIEHPNLVAACAAVGIILPGRKKLATTMLDEAYTDLKSELEKVEEADGGLAAIATDGWRSRVALTGTPLINVMKLLFNRAIFCKVIAAAGVVKDAPWIAQQHIKLAADAQFGVFKGCADKCLGFIMDNTKANRKAMVLLRKHNPQWICVGCVAHGFSLFFKDLSDERKCSWTAGVVSAMLMMSLLINSAERIRALLHTVMATVYGRVKGITVHAPTRFACQLFIARDLLDAKASLRELCLHTSWEDASASSTNADQFRNAVLANRPYSNLWYKMEAYVELAQPVSDTIRQLEADASMLSQVYPVATQLRAHVKAFEEKHPTLKGVLSLFDKRYESTIRSPAMLAAYLLDPIYFLQEEGDWTPPFSKLSVPDQKDAKQFVCELYGGADKEKQAVAAKEWDLLELSGVPTDCGGPVPSLVERKDITDAKGKKVGIEVAALSLRLRFWRKKLKATFQALAFAAERLLCMHATTCAAERNWSLWGNIFTKARNRLGQERAEKLIFIRQNSVVLESRGRGVLFDEEVMMSLLGSGEEEEEEAVEASV</sequence>
<proteinExistence type="predicted"/>
<dbReference type="AlphaFoldDB" id="A0A2K3CMV6"/>
<evidence type="ECO:0000256" key="6">
    <source>
        <dbReference type="SAM" id="MobiDB-lite"/>
    </source>
</evidence>